<evidence type="ECO:0000313" key="1">
    <source>
        <dbReference type="EMBL" id="APE31888.1"/>
    </source>
</evidence>
<dbReference type="EMBL" id="CP018139">
    <property type="protein sequence ID" value="APE31888.1"/>
    <property type="molecule type" value="Genomic_DNA"/>
</dbReference>
<dbReference type="Proteomes" id="UP000181985">
    <property type="component" value="Chromosome"/>
</dbReference>
<dbReference type="SUPFAM" id="SSF56529">
    <property type="entry name" value="FAH"/>
    <property type="match status" value="1"/>
</dbReference>
<evidence type="ECO:0008006" key="3">
    <source>
        <dbReference type="Google" id="ProtNLM"/>
    </source>
</evidence>
<proteinExistence type="predicted"/>
<dbReference type="InterPro" id="IPR036663">
    <property type="entry name" value="Fumarylacetoacetase_C_sf"/>
</dbReference>
<evidence type="ECO:0000313" key="2">
    <source>
        <dbReference type="Proteomes" id="UP000181985"/>
    </source>
</evidence>
<gene>
    <name evidence="1" type="ORF">BOX17_13555</name>
</gene>
<dbReference type="Pfam" id="PF11010">
    <property type="entry name" value="DUF2848"/>
    <property type="match status" value="1"/>
</dbReference>
<dbReference type="OrthoDB" id="9792678at2"/>
<dbReference type="GO" id="GO:0003824">
    <property type="term" value="F:catalytic activity"/>
    <property type="evidence" value="ECO:0007669"/>
    <property type="project" value="InterPro"/>
</dbReference>
<dbReference type="InterPro" id="IPR021269">
    <property type="entry name" value="DUF2848"/>
</dbReference>
<dbReference type="RefSeq" id="WP_071945460.1">
    <property type="nucleotide sequence ID" value="NZ_CP018139.1"/>
</dbReference>
<protein>
    <recommendedName>
        <fullName evidence="3">DUF2848 domain-containing protein</fullName>
    </recommendedName>
</protein>
<dbReference type="KEGG" id="hsi:BOX17_13555"/>
<name>A0A1J0VIM5_9GAMM</name>
<dbReference type="AlphaFoldDB" id="A0A1J0VIM5"/>
<organism evidence="1 2">
    <name type="scientific">Halomonas aestuarii</name>
    <dbReference type="NCBI Taxonomy" id="1897729"/>
    <lineage>
        <taxon>Bacteria</taxon>
        <taxon>Pseudomonadati</taxon>
        <taxon>Pseudomonadota</taxon>
        <taxon>Gammaproteobacteria</taxon>
        <taxon>Oceanospirillales</taxon>
        <taxon>Halomonadaceae</taxon>
        <taxon>Halomonas</taxon>
    </lineage>
</organism>
<reference evidence="2" key="1">
    <citation type="submission" date="2016-11" db="EMBL/GenBank/DDBJ databases">
        <title>Halolamina sediminis sp. nov., an extremely halophilic archaeon isolated from solar salt.</title>
        <authorList>
            <person name="Koh H.-W."/>
            <person name="Rani S."/>
            <person name="Park S.-J."/>
        </authorList>
    </citation>
    <scope>NUCLEOTIDE SEQUENCE [LARGE SCALE GENOMIC DNA]</scope>
    <source>
        <strain evidence="2">Hb3</strain>
    </source>
</reference>
<sequence length="227" mass="24863">MLTFTHDGGTFSLTPRHLAIAGWAGRDQAGVRHHIEELAELGVKPPSATPLFYRVGREQLTQHDVVQMLGGHGSGEVEACLVSDEEGTLWVTVASDHTDRKLEAVGVAESKQLCAKPVAREAWRFDEVRRHWDQIELSSVIEEDGQAVTYQLGTLAELLDVPTLLAQLPSPLASNGALAPGYVLLCGTVPTRGGIRPSRHFSMSLHDPVLSRTLRHAYHIEELEVVQ</sequence>
<accession>A0A1J0VIM5</accession>
<keyword evidence="2" id="KW-1185">Reference proteome</keyword>